<accession>A0A327Z1A8</accession>
<name>A0A327Z1A8_9ACTN</name>
<dbReference type="Proteomes" id="UP000249341">
    <property type="component" value="Unassembled WGS sequence"/>
</dbReference>
<organism evidence="2 3">
    <name type="scientific">Actinoplanes lutulentus</name>
    <dbReference type="NCBI Taxonomy" id="1287878"/>
    <lineage>
        <taxon>Bacteria</taxon>
        <taxon>Bacillati</taxon>
        <taxon>Actinomycetota</taxon>
        <taxon>Actinomycetes</taxon>
        <taxon>Micromonosporales</taxon>
        <taxon>Micromonosporaceae</taxon>
        <taxon>Actinoplanes</taxon>
    </lineage>
</organism>
<evidence type="ECO:0000256" key="1">
    <source>
        <dbReference type="SAM" id="MobiDB-lite"/>
    </source>
</evidence>
<feature type="region of interest" description="Disordered" evidence="1">
    <location>
        <begin position="23"/>
        <end position="61"/>
    </location>
</feature>
<protein>
    <submittedName>
        <fullName evidence="2">Uncharacterized protein</fullName>
    </submittedName>
</protein>
<dbReference type="AlphaFoldDB" id="A0A327Z1A8"/>
<comment type="caution">
    <text evidence="2">The sequence shown here is derived from an EMBL/GenBank/DDBJ whole genome shotgun (WGS) entry which is preliminary data.</text>
</comment>
<dbReference type="EMBL" id="QLMJ01000023">
    <property type="protein sequence ID" value="RAK27449.1"/>
    <property type="molecule type" value="Genomic_DNA"/>
</dbReference>
<feature type="compositionally biased region" description="Basic and acidic residues" evidence="1">
    <location>
        <begin position="44"/>
        <end position="61"/>
    </location>
</feature>
<gene>
    <name evidence="2" type="ORF">B0I29_12383</name>
</gene>
<evidence type="ECO:0000313" key="3">
    <source>
        <dbReference type="Proteomes" id="UP000249341"/>
    </source>
</evidence>
<evidence type="ECO:0000313" key="2">
    <source>
        <dbReference type="EMBL" id="RAK27449.1"/>
    </source>
</evidence>
<proteinExistence type="predicted"/>
<keyword evidence="3" id="KW-1185">Reference proteome</keyword>
<sequence>MVTDWKLIPCLLSLRGELDRLAPGRDKRTDGAVGDAGHASSSDHTPDEDSTVLRDRDSDRVNEVHAVDVDSSGPWPDGWSMERVVETVVGRHRAGRDDRLQNVIYRRRIWSRSWGWSERAYTGPSPHTEHAHFSARYTTAAENDTGPWGLLTPTAEKQEDTTMTKAEFLALLRDRDVRAALCSAVLTTDDVITAPPGMREKDGSPNTHWSATSYLQQTYGAARAAGNRPEPAVLALAGGIGASDAELAAALRDALGERAAEIGRLLSEPSITAPAQFTGALG</sequence>
<reference evidence="2 3" key="1">
    <citation type="submission" date="2018-06" db="EMBL/GenBank/DDBJ databases">
        <title>Genomic Encyclopedia of Type Strains, Phase III (KMG-III): the genomes of soil and plant-associated and newly described type strains.</title>
        <authorList>
            <person name="Whitman W."/>
        </authorList>
    </citation>
    <scope>NUCLEOTIDE SEQUENCE [LARGE SCALE GENOMIC DNA]</scope>
    <source>
        <strain evidence="2 3">CGMCC 4.7090</strain>
    </source>
</reference>